<comment type="caution">
    <text evidence="2">The sequence shown here is derived from an EMBL/GenBank/DDBJ whole genome shotgun (WGS) entry which is preliminary data.</text>
</comment>
<reference evidence="2 3" key="1">
    <citation type="journal article" date="2015" name="Nature">
        <title>rRNA introns, odd ribosomes, and small enigmatic genomes across a large radiation of phyla.</title>
        <authorList>
            <person name="Brown C.T."/>
            <person name="Hug L.A."/>
            <person name="Thomas B.C."/>
            <person name="Sharon I."/>
            <person name="Castelle C.J."/>
            <person name="Singh A."/>
            <person name="Wilkins M.J."/>
            <person name="Williams K.H."/>
            <person name="Banfield J.F."/>
        </authorList>
    </citation>
    <scope>NUCLEOTIDE SEQUENCE [LARGE SCALE GENOMIC DNA]</scope>
</reference>
<organism evidence="2 3">
    <name type="scientific">Candidatus Nomurabacteria bacterium GW2011_GWB1_47_6</name>
    <dbReference type="NCBI Taxonomy" id="1618749"/>
    <lineage>
        <taxon>Bacteria</taxon>
        <taxon>Candidatus Nomuraibacteriota</taxon>
    </lineage>
</organism>
<keyword evidence="1" id="KW-1133">Transmembrane helix</keyword>
<dbReference type="AlphaFoldDB" id="A0A0G1VAU6"/>
<evidence type="ECO:0000313" key="2">
    <source>
        <dbReference type="EMBL" id="KKU75318.1"/>
    </source>
</evidence>
<protein>
    <submittedName>
        <fullName evidence="2">Uncharacterized protein</fullName>
    </submittedName>
</protein>
<accession>A0A0G1VAU6</accession>
<evidence type="ECO:0000313" key="3">
    <source>
        <dbReference type="Proteomes" id="UP000034879"/>
    </source>
</evidence>
<dbReference type="Proteomes" id="UP000034879">
    <property type="component" value="Unassembled WGS sequence"/>
</dbReference>
<dbReference type="EMBL" id="LCOJ01000016">
    <property type="protein sequence ID" value="KKU75318.1"/>
    <property type="molecule type" value="Genomic_DNA"/>
</dbReference>
<proteinExistence type="predicted"/>
<keyword evidence="1" id="KW-0812">Transmembrane</keyword>
<feature type="transmembrane region" description="Helical" evidence="1">
    <location>
        <begin position="28"/>
        <end position="46"/>
    </location>
</feature>
<gene>
    <name evidence="2" type="ORF">UY01_C0016G0008</name>
</gene>
<name>A0A0G1VAU6_9BACT</name>
<keyword evidence="1" id="KW-0472">Membrane</keyword>
<feature type="transmembrane region" description="Helical" evidence="1">
    <location>
        <begin position="5"/>
        <end position="22"/>
    </location>
</feature>
<evidence type="ECO:0000256" key="1">
    <source>
        <dbReference type="SAM" id="Phobius"/>
    </source>
</evidence>
<sequence length="89" mass="10147">MLRARIFLILGVWIAILPYLGFPYSWKSVLYTLTGLAIIYLSYAMYQDYKKDHAAEEFDNFRENTANTALGNKKTRATAAIITEESSSD</sequence>